<organism evidence="1 2">
    <name type="scientific">Sphaerodactylus townsendi</name>
    <dbReference type="NCBI Taxonomy" id="933632"/>
    <lineage>
        <taxon>Eukaryota</taxon>
        <taxon>Metazoa</taxon>
        <taxon>Chordata</taxon>
        <taxon>Craniata</taxon>
        <taxon>Vertebrata</taxon>
        <taxon>Euteleostomi</taxon>
        <taxon>Lepidosauria</taxon>
        <taxon>Squamata</taxon>
        <taxon>Bifurcata</taxon>
        <taxon>Gekkota</taxon>
        <taxon>Sphaerodactylidae</taxon>
        <taxon>Sphaerodactylus</taxon>
    </lineage>
</organism>
<sequence length="94" mass="10618">MGGILPFGCIFIQLFFIQNSIWSHQTYYMFGFLFLVFIILVITCSEATILLCYFHLCAEGTITGSGAAPHQWLHCCLLSYICSTLFLLQTSNYG</sequence>
<comment type="caution">
    <text evidence="1">The sequence shown here is derived from an EMBL/GenBank/DDBJ whole genome shotgun (WGS) entry which is preliminary data.</text>
</comment>
<keyword evidence="2" id="KW-1185">Reference proteome</keyword>
<protein>
    <submittedName>
        <fullName evidence="1">Transmembrane 9 super member 2</fullName>
    </submittedName>
</protein>
<reference evidence="1" key="1">
    <citation type="submission" date="2021-08" db="EMBL/GenBank/DDBJ databases">
        <title>The first chromosome-level gecko genome reveals the dynamic sex chromosomes of Neotropical dwarf geckos (Sphaerodactylidae: Sphaerodactylus).</title>
        <authorList>
            <person name="Pinto B.J."/>
            <person name="Keating S.E."/>
            <person name="Gamble T."/>
        </authorList>
    </citation>
    <scope>NUCLEOTIDE SEQUENCE</scope>
    <source>
        <strain evidence="1">TG3544</strain>
    </source>
</reference>
<name>A0ACB8FJI9_9SAUR</name>
<keyword evidence="1" id="KW-0812">Transmembrane</keyword>
<evidence type="ECO:0000313" key="1">
    <source>
        <dbReference type="EMBL" id="KAH8005390.1"/>
    </source>
</evidence>
<accession>A0ACB8FJI9</accession>
<proteinExistence type="predicted"/>
<dbReference type="Proteomes" id="UP000827872">
    <property type="component" value="Linkage Group LG04"/>
</dbReference>
<keyword evidence="1" id="KW-0472">Membrane</keyword>
<evidence type="ECO:0000313" key="2">
    <source>
        <dbReference type="Proteomes" id="UP000827872"/>
    </source>
</evidence>
<gene>
    <name evidence="1" type="primary">TM9SF2_2</name>
    <name evidence="1" type="ORF">K3G42_026987</name>
</gene>
<dbReference type="EMBL" id="CM037617">
    <property type="protein sequence ID" value="KAH8005390.1"/>
    <property type="molecule type" value="Genomic_DNA"/>
</dbReference>